<name>A0ABS2PJH6_9STRE</name>
<keyword evidence="2" id="KW-1185">Reference proteome</keyword>
<evidence type="ECO:0000313" key="2">
    <source>
        <dbReference type="Proteomes" id="UP000809081"/>
    </source>
</evidence>
<evidence type="ECO:0008006" key="3">
    <source>
        <dbReference type="Google" id="ProtNLM"/>
    </source>
</evidence>
<dbReference type="RefSeq" id="WP_239551621.1">
    <property type="nucleotide sequence ID" value="NZ_JAFBEI010000005.1"/>
</dbReference>
<dbReference type="Proteomes" id="UP000809081">
    <property type="component" value="Unassembled WGS sequence"/>
</dbReference>
<organism evidence="1 2">
    <name type="scientific">Streptococcus saliviloxodontae</name>
    <dbReference type="NCBI Taxonomy" id="1349416"/>
    <lineage>
        <taxon>Bacteria</taxon>
        <taxon>Bacillati</taxon>
        <taxon>Bacillota</taxon>
        <taxon>Bacilli</taxon>
        <taxon>Lactobacillales</taxon>
        <taxon>Streptococcaceae</taxon>
        <taxon>Streptococcus</taxon>
    </lineage>
</organism>
<sequence length="88" mass="10060">MADIINMFPKKNASPELAKARAESFGRNLDEAYGIMVDFALEDKFEAFSLEEEIQLDRVLEILMDFSIMWNEGQIIVSSEARGLDNDR</sequence>
<accession>A0ABS2PJH6</accession>
<gene>
    <name evidence="1" type="ORF">JOC31_000373</name>
</gene>
<protein>
    <recommendedName>
        <fullName evidence="3">Antitoxin</fullName>
    </recommendedName>
</protein>
<evidence type="ECO:0000313" key="1">
    <source>
        <dbReference type="EMBL" id="MBM7635580.1"/>
    </source>
</evidence>
<comment type="caution">
    <text evidence="1">The sequence shown here is derived from an EMBL/GenBank/DDBJ whole genome shotgun (WGS) entry which is preliminary data.</text>
</comment>
<proteinExistence type="predicted"/>
<dbReference type="EMBL" id="JAFBEI010000005">
    <property type="protein sequence ID" value="MBM7635580.1"/>
    <property type="molecule type" value="Genomic_DNA"/>
</dbReference>
<reference evidence="1 2" key="1">
    <citation type="submission" date="2021-01" db="EMBL/GenBank/DDBJ databases">
        <title>Genomic Encyclopedia of Type Strains, Phase IV (KMG-IV): sequencing the most valuable type-strain genomes for metagenomic binning, comparative biology and taxonomic classification.</title>
        <authorList>
            <person name="Goeker M."/>
        </authorList>
    </citation>
    <scope>NUCLEOTIDE SEQUENCE [LARGE SCALE GENOMIC DNA]</scope>
    <source>
        <strain evidence="1 2">DSM 27513</strain>
    </source>
</reference>